<dbReference type="RefSeq" id="WP_213124402.1">
    <property type="nucleotide sequence ID" value="NZ_JAGYPG010000002.1"/>
</dbReference>
<dbReference type="AlphaFoldDB" id="A0A942TCB3"/>
<name>A0A942TCB3_9BACI</name>
<comment type="caution">
    <text evidence="2">The sequence shown here is derived from an EMBL/GenBank/DDBJ whole genome shotgun (WGS) entry which is preliminary data.</text>
</comment>
<evidence type="ECO:0000313" key="2">
    <source>
        <dbReference type="EMBL" id="MBS4195165.1"/>
    </source>
</evidence>
<dbReference type="EMBL" id="JAGYPG010000002">
    <property type="protein sequence ID" value="MBS4195165.1"/>
    <property type="molecule type" value="Genomic_DNA"/>
</dbReference>
<gene>
    <name evidence="2" type="ORF">KHA97_08860</name>
</gene>
<feature type="region of interest" description="Disordered" evidence="1">
    <location>
        <begin position="1"/>
        <end position="47"/>
    </location>
</feature>
<organism evidence="2 3">
    <name type="scientific">Lederbergia citri</name>
    <dbReference type="NCBI Taxonomy" id="2833580"/>
    <lineage>
        <taxon>Bacteria</taxon>
        <taxon>Bacillati</taxon>
        <taxon>Bacillota</taxon>
        <taxon>Bacilli</taxon>
        <taxon>Bacillales</taxon>
        <taxon>Bacillaceae</taxon>
        <taxon>Lederbergia</taxon>
    </lineage>
</organism>
<evidence type="ECO:0000313" key="3">
    <source>
        <dbReference type="Proteomes" id="UP000681414"/>
    </source>
</evidence>
<feature type="compositionally biased region" description="Basic and acidic residues" evidence="1">
    <location>
        <begin position="1"/>
        <end position="28"/>
    </location>
</feature>
<keyword evidence="3" id="KW-1185">Reference proteome</keyword>
<evidence type="ECO:0000256" key="1">
    <source>
        <dbReference type="SAM" id="MobiDB-lite"/>
    </source>
</evidence>
<reference evidence="2 3" key="1">
    <citation type="submission" date="2021-05" db="EMBL/GenBank/DDBJ databases">
        <title>Novel Bacillus species.</title>
        <authorList>
            <person name="Liu G."/>
        </authorList>
    </citation>
    <scope>NUCLEOTIDE SEQUENCE [LARGE SCALE GENOMIC DNA]</scope>
    <source>
        <strain evidence="3">FJAT-49780</strain>
    </source>
</reference>
<proteinExistence type="predicted"/>
<sequence>MADKKKTSKYMERYSKLDRYKNDRHNDNARAAAALEPETPRINTDNL</sequence>
<protein>
    <submittedName>
        <fullName evidence="2">Uncharacterized protein</fullName>
    </submittedName>
</protein>
<accession>A0A942TCB3</accession>
<dbReference type="Proteomes" id="UP000681414">
    <property type="component" value="Unassembled WGS sequence"/>
</dbReference>